<dbReference type="EMBL" id="CP073041">
    <property type="protein sequence ID" value="UXE58386.1"/>
    <property type="molecule type" value="Genomic_DNA"/>
</dbReference>
<reference evidence="1" key="1">
    <citation type="submission" date="2021-04" db="EMBL/GenBank/DDBJ databases">
        <title>Genome sequence of Woronichinia naegeliana from Washington state freshwater lake bloom.</title>
        <authorList>
            <person name="Dreher T.W."/>
        </authorList>
    </citation>
    <scope>NUCLEOTIDE SEQUENCE</scope>
    <source>
        <strain evidence="1">WA131</strain>
    </source>
</reference>
<gene>
    <name evidence="1" type="ORF">KA717_20095</name>
</gene>
<organism evidence="1">
    <name type="scientific">Woronichinia naegeliana WA131</name>
    <dbReference type="NCBI Taxonomy" id="2824559"/>
    <lineage>
        <taxon>Bacteria</taxon>
        <taxon>Bacillati</taxon>
        <taxon>Cyanobacteriota</taxon>
        <taxon>Cyanophyceae</taxon>
        <taxon>Synechococcales</taxon>
        <taxon>Coelosphaeriaceae</taxon>
        <taxon>Woronichinia</taxon>
    </lineage>
</organism>
<dbReference type="KEGG" id="wna:KA717_20095"/>
<proteinExistence type="predicted"/>
<accession>A0A977KT77</accession>
<sequence length="58" mass="6977">MYLIIHLLPQSQKNLKEKRKEKPRTYREVARKEYLAIAKKRRVSKKERRKGGSISPLQ</sequence>
<name>A0A977KT77_9CYAN</name>
<dbReference type="Proteomes" id="UP001065613">
    <property type="component" value="Chromosome"/>
</dbReference>
<dbReference type="AlphaFoldDB" id="A0A977KT77"/>
<protein>
    <submittedName>
        <fullName evidence="1">Uncharacterized protein</fullName>
    </submittedName>
</protein>
<evidence type="ECO:0000313" key="1">
    <source>
        <dbReference type="EMBL" id="UXE58386.1"/>
    </source>
</evidence>